<evidence type="ECO:0000313" key="3">
    <source>
        <dbReference type="Proteomes" id="UP001056649"/>
    </source>
</evidence>
<feature type="chain" id="PRO_5039941051" description="Lipoprotein" evidence="1">
    <location>
        <begin position="21"/>
        <end position="57"/>
    </location>
</feature>
<keyword evidence="1" id="KW-0732">Signal</keyword>
<evidence type="ECO:0000256" key="1">
    <source>
        <dbReference type="SAM" id="SignalP"/>
    </source>
</evidence>
<dbReference type="Proteomes" id="UP001056649">
    <property type="component" value="Chromosome"/>
</dbReference>
<organism evidence="2 3">
    <name type="scientific">Candidatus Endoriftia persephonae</name>
    <dbReference type="NCBI Taxonomy" id="393765"/>
    <lineage>
        <taxon>Bacteria</taxon>
        <taxon>Pseudomonadati</taxon>
        <taxon>Pseudomonadota</taxon>
        <taxon>Gammaproteobacteria</taxon>
        <taxon>Chromatiales</taxon>
        <taxon>Sedimenticolaceae</taxon>
        <taxon>Candidatus Endoriftia</taxon>
    </lineage>
</organism>
<evidence type="ECO:0008006" key="4">
    <source>
        <dbReference type="Google" id="ProtNLM"/>
    </source>
</evidence>
<proteinExistence type="predicted"/>
<protein>
    <recommendedName>
        <fullName evidence="4">Lipoprotein</fullName>
    </recommendedName>
</protein>
<gene>
    <name evidence="2" type="ORF">L0Y14_15715</name>
</gene>
<sequence length="57" mass="5856">MQRVKLVSLLLLLLSVQGCAAVVVTGVVVGAAVEVVEIPFEVGGAVIDMATDDDDDD</sequence>
<evidence type="ECO:0000313" key="2">
    <source>
        <dbReference type="EMBL" id="USF87543.1"/>
    </source>
</evidence>
<accession>A0A9J6ZXY0</accession>
<name>A0A9J6ZXY0_9GAMM</name>
<dbReference type="RefSeq" id="WP_006474628.1">
    <property type="nucleotide sequence ID" value="NZ_CP090569.1"/>
</dbReference>
<dbReference type="EMBL" id="CP090569">
    <property type="protein sequence ID" value="USF87543.1"/>
    <property type="molecule type" value="Genomic_DNA"/>
</dbReference>
<keyword evidence="3" id="KW-1185">Reference proteome</keyword>
<feature type="signal peptide" evidence="1">
    <location>
        <begin position="1"/>
        <end position="20"/>
    </location>
</feature>
<dbReference type="PROSITE" id="PS51257">
    <property type="entry name" value="PROKAR_LIPOPROTEIN"/>
    <property type="match status" value="1"/>
</dbReference>
<dbReference type="AlphaFoldDB" id="A0A9J6ZXY0"/>
<reference evidence="2" key="1">
    <citation type="journal article" date="2022" name="Mol. Ecol. Resour.">
        <title>The complete and closed genome of the facultative generalist Candidatus Endoriftia persephone from deep-sea hydrothermal vents.</title>
        <authorList>
            <person name="de Oliveira A.L."/>
            <person name="Srivastava A."/>
            <person name="Espada-Hinojosa S."/>
            <person name="Bright M."/>
        </authorList>
    </citation>
    <scope>NUCLEOTIDE SEQUENCE</scope>
    <source>
        <strain evidence="2">Tica-EPR-9o50.N</strain>
    </source>
</reference>
<dbReference type="KEGG" id="eps:L0Y14_15715"/>